<keyword evidence="7" id="KW-0560">Oxidoreductase</keyword>
<evidence type="ECO:0000256" key="7">
    <source>
        <dbReference type="ARBA" id="ARBA00023002"/>
    </source>
</evidence>
<dbReference type="Pfam" id="PF08240">
    <property type="entry name" value="ADH_N"/>
    <property type="match status" value="1"/>
</dbReference>
<dbReference type="InterPro" id="IPR013154">
    <property type="entry name" value="ADH-like_N"/>
</dbReference>
<proteinExistence type="inferred from homology"/>
<accession>A0A2B7WQL4</accession>
<dbReference type="EMBL" id="PDNB01000217">
    <property type="protein sequence ID" value="PGG98876.1"/>
    <property type="molecule type" value="Genomic_DNA"/>
</dbReference>
<evidence type="ECO:0000256" key="1">
    <source>
        <dbReference type="ARBA" id="ARBA00004173"/>
    </source>
</evidence>
<evidence type="ECO:0000256" key="8">
    <source>
        <dbReference type="ARBA" id="ARBA00023098"/>
    </source>
</evidence>
<dbReference type="InterPro" id="IPR051034">
    <property type="entry name" value="Mito_Enoyl-ACP_Reductase"/>
</dbReference>
<dbReference type="EC" id="1.3.1.104" evidence="11"/>
<dbReference type="SUPFAM" id="SSF51735">
    <property type="entry name" value="NAD(P)-binding Rossmann-fold domains"/>
    <property type="match status" value="1"/>
</dbReference>
<keyword evidence="4" id="KW-0276">Fatty acid metabolism</keyword>
<dbReference type="AlphaFoldDB" id="A0A2B7WQL4"/>
<dbReference type="Gene3D" id="3.90.180.10">
    <property type="entry name" value="Medium-chain alcohol dehydrogenases, catalytic domain"/>
    <property type="match status" value="1"/>
</dbReference>
<evidence type="ECO:0000313" key="15">
    <source>
        <dbReference type="Proteomes" id="UP000223968"/>
    </source>
</evidence>
<dbReference type="STRING" id="1447875.A0A2B7WQL4"/>
<evidence type="ECO:0000256" key="5">
    <source>
        <dbReference type="ARBA" id="ARBA00022857"/>
    </source>
</evidence>
<gene>
    <name evidence="14" type="ORF">AJ79_08752</name>
</gene>
<keyword evidence="15" id="KW-1185">Reference proteome</keyword>
<dbReference type="Gene3D" id="3.40.50.720">
    <property type="entry name" value="NAD(P)-binding Rossmann-like Domain"/>
    <property type="match status" value="1"/>
</dbReference>
<dbReference type="PANTHER" id="PTHR43981">
    <property type="entry name" value="ENOYL-[ACYL-CARRIER-PROTEIN] REDUCTASE, MITOCHONDRIAL"/>
    <property type="match status" value="1"/>
</dbReference>
<dbReference type="GO" id="GO:0141148">
    <property type="term" value="F:enoyl-[acyl-carrier-protein] reductase (NADPH) activity"/>
    <property type="evidence" value="ECO:0007669"/>
    <property type="project" value="UniProtKB-EC"/>
</dbReference>
<dbReference type="GO" id="GO:0005739">
    <property type="term" value="C:mitochondrion"/>
    <property type="evidence" value="ECO:0007669"/>
    <property type="project" value="UniProtKB-SubCell"/>
</dbReference>
<feature type="domain" description="Enoyl reductase (ER)" evidence="13">
    <location>
        <begin position="16"/>
        <end position="209"/>
    </location>
</feature>
<comment type="similarity">
    <text evidence="2">Belongs to the zinc-containing alcohol dehydrogenase family. Quinone oxidoreductase subfamily.</text>
</comment>
<protein>
    <recommendedName>
        <fullName evidence="11">enoyl-[acyl-carrier-protein] reductase</fullName>
        <ecNumber evidence="11">1.3.1.104</ecNumber>
    </recommendedName>
</protein>
<dbReference type="CDD" id="cd08290">
    <property type="entry name" value="ETR"/>
    <property type="match status" value="1"/>
</dbReference>
<keyword evidence="9" id="KW-0496">Mitochondrion</keyword>
<evidence type="ECO:0000313" key="14">
    <source>
        <dbReference type="EMBL" id="PGG98876.1"/>
    </source>
</evidence>
<evidence type="ECO:0000256" key="9">
    <source>
        <dbReference type="ARBA" id="ARBA00023128"/>
    </source>
</evidence>
<keyword evidence="10" id="KW-0275">Fatty acid biosynthesis</keyword>
<keyword evidence="5" id="KW-0521">NADP</keyword>
<comment type="catalytic activity">
    <reaction evidence="12">
        <text>a 2,3-saturated acyl-[ACP] + NADP(+) = a (2E)-enoyl-[ACP] + NADPH + H(+)</text>
        <dbReference type="Rhea" id="RHEA:22564"/>
        <dbReference type="Rhea" id="RHEA-COMP:9925"/>
        <dbReference type="Rhea" id="RHEA-COMP:9926"/>
        <dbReference type="ChEBI" id="CHEBI:15378"/>
        <dbReference type="ChEBI" id="CHEBI:57783"/>
        <dbReference type="ChEBI" id="CHEBI:58349"/>
        <dbReference type="ChEBI" id="CHEBI:78784"/>
        <dbReference type="ChEBI" id="CHEBI:78785"/>
        <dbReference type="EC" id="1.3.1.104"/>
    </reaction>
</comment>
<evidence type="ECO:0000256" key="11">
    <source>
        <dbReference type="ARBA" id="ARBA00038963"/>
    </source>
</evidence>
<dbReference type="SUPFAM" id="SSF50129">
    <property type="entry name" value="GroES-like"/>
    <property type="match status" value="1"/>
</dbReference>
<evidence type="ECO:0000256" key="2">
    <source>
        <dbReference type="ARBA" id="ARBA00010371"/>
    </source>
</evidence>
<evidence type="ECO:0000259" key="13">
    <source>
        <dbReference type="SMART" id="SM00829"/>
    </source>
</evidence>
<sequence>MAQTLTFQESTPDPVGSVQLLDLPMPQCGPGQVLVRFLAVPINRLDIVVMQGKYPVKAQNHTMSQTGEVLKIPGSDGAARVLAVGGAVTGISPGDIVIVNRHCLGTFRTHVAIEQHDVLKMPQNIDVHLASIMRMVVAPAYFLLKDYHPLAPGDWVIQTAATGTIAHFVCQFARLFGVKVISVIRNRPRVEELETVKHSLKMLGASLVLTEEELDTTTELEGKRITGS</sequence>
<dbReference type="InterPro" id="IPR036291">
    <property type="entry name" value="NAD(P)-bd_dom_sf"/>
</dbReference>
<evidence type="ECO:0000256" key="6">
    <source>
        <dbReference type="ARBA" id="ARBA00022946"/>
    </source>
</evidence>
<keyword evidence="6" id="KW-0809">Transit peptide</keyword>
<evidence type="ECO:0000256" key="4">
    <source>
        <dbReference type="ARBA" id="ARBA00022832"/>
    </source>
</evidence>
<dbReference type="SMART" id="SM00829">
    <property type="entry name" value="PKS_ER"/>
    <property type="match status" value="1"/>
</dbReference>
<dbReference type="GO" id="GO:0006633">
    <property type="term" value="P:fatty acid biosynthetic process"/>
    <property type="evidence" value="ECO:0007669"/>
    <property type="project" value="UniProtKB-KW"/>
</dbReference>
<dbReference type="PANTHER" id="PTHR43981:SF2">
    <property type="entry name" value="ENOYL-[ACYL-CARRIER-PROTEIN] REDUCTASE, MITOCHONDRIAL"/>
    <property type="match status" value="1"/>
</dbReference>
<organism evidence="14 15">
    <name type="scientific">Helicocarpus griseus UAMH5409</name>
    <dbReference type="NCBI Taxonomy" id="1447875"/>
    <lineage>
        <taxon>Eukaryota</taxon>
        <taxon>Fungi</taxon>
        <taxon>Dikarya</taxon>
        <taxon>Ascomycota</taxon>
        <taxon>Pezizomycotina</taxon>
        <taxon>Eurotiomycetes</taxon>
        <taxon>Eurotiomycetidae</taxon>
        <taxon>Onygenales</taxon>
        <taxon>Ajellomycetaceae</taxon>
        <taxon>Helicocarpus</taxon>
    </lineage>
</organism>
<dbReference type="InterPro" id="IPR011032">
    <property type="entry name" value="GroES-like_sf"/>
</dbReference>
<keyword evidence="8" id="KW-0443">Lipid metabolism</keyword>
<keyword evidence="3" id="KW-0444">Lipid biosynthesis</keyword>
<comment type="subcellular location">
    <subcellularLocation>
        <location evidence="1">Mitochondrion</location>
    </subcellularLocation>
</comment>
<dbReference type="OrthoDB" id="7482721at2759"/>
<reference evidence="14 15" key="1">
    <citation type="submission" date="2017-10" db="EMBL/GenBank/DDBJ databases">
        <title>Comparative genomics in systemic dimorphic fungi from Ajellomycetaceae.</title>
        <authorList>
            <person name="Munoz J.F."/>
            <person name="Mcewen J.G."/>
            <person name="Clay O.K."/>
            <person name="Cuomo C.A."/>
        </authorList>
    </citation>
    <scope>NUCLEOTIDE SEQUENCE [LARGE SCALE GENOMIC DNA]</scope>
    <source>
        <strain evidence="14 15">UAMH5409</strain>
    </source>
</reference>
<comment type="caution">
    <text evidence="14">The sequence shown here is derived from an EMBL/GenBank/DDBJ whole genome shotgun (WGS) entry which is preliminary data.</text>
</comment>
<evidence type="ECO:0000256" key="12">
    <source>
        <dbReference type="ARBA" id="ARBA00048843"/>
    </source>
</evidence>
<dbReference type="Proteomes" id="UP000223968">
    <property type="component" value="Unassembled WGS sequence"/>
</dbReference>
<dbReference type="InterPro" id="IPR020843">
    <property type="entry name" value="ER"/>
</dbReference>
<evidence type="ECO:0000256" key="3">
    <source>
        <dbReference type="ARBA" id="ARBA00022516"/>
    </source>
</evidence>
<name>A0A2B7WQL4_9EURO</name>
<evidence type="ECO:0000256" key="10">
    <source>
        <dbReference type="ARBA" id="ARBA00023160"/>
    </source>
</evidence>